<dbReference type="EMBL" id="UJYZ02000014">
    <property type="protein sequence ID" value="VVJ92622.1"/>
    <property type="molecule type" value="Genomic_DNA"/>
</dbReference>
<proteinExistence type="predicted"/>
<evidence type="ECO:0008006" key="3">
    <source>
        <dbReference type="Google" id="ProtNLM"/>
    </source>
</evidence>
<sequence length="224" mass="26226">MKVQDNALHKIPLILMQGSWRSSIKDVQRYVKKGINIFDNSNLEINNKHCKIEEGNADSDLNNFLLHMERSAHENVYNLFLNSSSTLVYSVFEHALFSIIQTIEKITNKKIHIVRHDKNMKLKPIIDSYINALKIQYKINWSKLNDSWEKINDFRLIRNKITHNGAVLNGRDNSEFNEISKMELGASRRGNIIMLSDCYLLDIINTMIYFFEELCLELKEHVLL</sequence>
<evidence type="ECO:0000313" key="2">
    <source>
        <dbReference type="Proteomes" id="UP000259400"/>
    </source>
</evidence>
<dbReference type="RefSeq" id="WP_071081188.1">
    <property type="nucleotide sequence ID" value="NZ_UJYZ02000014.1"/>
</dbReference>
<dbReference type="Proteomes" id="UP000259400">
    <property type="component" value="Unassembled WGS sequence"/>
</dbReference>
<comment type="caution">
    <text evidence="1">The sequence shown here is derived from an EMBL/GenBank/DDBJ whole genome shotgun (WGS) entry which is preliminary data.</text>
</comment>
<evidence type="ECO:0000313" key="1">
    <source>
        <dbReference type="EMBL" id="VVJ92622.1"/>
    </source>
</evidence>
<gene>
    <name evidence="1" type="ORF">SAMEA3538468_03150</name>
</gene>
<keyword evidence="2" id="KW-1185">Reference proteome</keyword>
<organism evidence="1 2">
    <name type="scientific">Klebsiella quasivariicola</name>
    <dbReference type="NCBI Taxonomy" id="2026240"/>
    <lineage>
        <taxon>Bacteria</taxon>
        <taxon>Pseudomonadati</taxon>
        <taxon>Pseudomonadota</taxon>
        <taxon>Gammaproteobacteria</taxon>
        <taxon>Enterobacterales</taxon>
        <taxon>Enterobacteriaceae</taxon>
        <taxon>Klebsiella/Raoultella group</taxon>
        <taxon>Klebsiella</taxon>
        <taxon>Klebsiella pneumoniae complex</taxon>
    </lineage>
</organism>
<reference evidence="1 2" key="1">
    <citation type="submission" date="2019-09" db="EMBL/GenBank/DDBJ databases">
        <authorList>
            <consortium name="Pathogen Informatics"/>
        </authorList>
    </citation>
    <scope>NUCLEOTIDE SEQUENCE [LARGE SCALE GENOMIC DNA]</scope>
    <source>
        <strain evidence="1 2">EuSCAPE_IL010</strain>
    </source>
</reference>
<protein>
    <recommendedName>
        <fullName evidence="3">RiboL-PSP-HEPN domain-containing protein</fullName>
    </recommendedName>
</protein>
<accession>A0ABY6X3T7</accession>
<name>A0ABY6X3T7_9ENTR</name>